<organism evidence="2 3">
    <name type="scientific">Pararhodobacter zhoushanensis</name>
    <dbReference type="NCBI Taxonomy" id="2479545"/>
    <lineage>
        <taxon>Bacteria</taxon>
        <taxon>Pseudomonadati</taxon>
        <taxon>Pseudomonadota</taxon>
        <taxon>Alphaproteobacteria</taxon>
        <taxon>Rhodobacterales</taxon>
        <taxon>Paracoccaceae</taxon>
        <taxon>Pararhodobacter</taxon>
    </lineage>
</organism>
<sequence>MFEPLDGPRVFGVAPGADFPAELARGLRERVAGLSPEALARCEVLVNTARMQERLRAALMAQGPGFLPRLRLIGQVAGGETDAPLRTRLELAQLIRQLLQAEPDLGPTSAAFSLAESLFRLLDEMQGEAVTLDILDQLDVSQHSLHWDRSLRFIRLIARFLGPASGGQAQLRAAVERLTAHWAEKPPTHPLIIAGSTGSRGPTALLMQAVARLPQGALVLPGFDFALPGPVWRSLDDPLQSEDHPQFRYAHLMEGVGAEPRAVQPWTQASAPDPARNALVSLALRPAPVTDQWLRDGPGLGDLSGPTAALSLIEAATPRQEALAIALCLRDAAVQGQKAALITPDRTLARRVTAALDRWHLRPDDSAGRPLSLSAPGRFLRQSVELLTRPVTAEALIALLKHPIAHSATERGPHLLHLRDLELYLRRKAIPFPDRAALEGFAARDEARKAWADWLTGALEALPGEGERPLADWVAAHAALIAHLAAGAGGIGTGELWREAAGEAALSLFDDLTEHAVFGGEMLGSDYSALLETLFVGREVREVLESHPQVMIWGTLEARAQGADLVIMGGLTEGTWPSAPSPDPWFNRRMRLDAGLLLPERAIGLSAHDFQQAVCAPRVVLSRARRNAEAETVPSRWLNRLTNLIGGLKAQGGEAALTAMRDRGARWLSLADAMEADLRAVPAASAARSPRPAPAPPAQARLNELPVTRIEKLIRDPYHIYAERILRLAKLNPLAPQADARLRGTVLHKVPDDYVKAHPPGTPADLDAFFAIAETVLAEHCPWVATRLHWRARLERTARDFVDWNAALGSEPVLREERGAITLANPPFTLTGQPDRIDRLPDGSLQIYDYKTGSLPSKKQIEFFNIQLVLLAMMAGDDAFGLGPADVTLAEFVGLGSAFKRQESPSDPGTVAEHRAKLLDLITTYRDPEQGFTALRAVELETHYGDYDALSRRGEWEVTDKPVTIRVGHADG</sequence>
<proteinExistence type="predicted"/>
<dbReference type="Pfam" id="PF12705">
    <property type="entry name" value="PDDEXK_1"/>
    <property type="match status" value="1"/>
</dbReference>
<dbReference type="Gene3D" id="3.90.320.10">
    <property type="match status" value="1"/>
</dbReference>
<dbReference type="EMBL" id="JAPDFL010000001">
    <property type="protein sequence ID" value="MCW1931227.1"/>
    <property type="molecule type" value="Genomic_DNA"/>
</dbReference>
<dbReference type="SUPFAM" id="SSF52540">
    <property type="entry name" value="P-loop containing nucleoside triphosphate hydrolases"/>
    <property type="match status" value="1"/>
</dbReference>
<evidence type="ECO:0000313" key="3">
    <source>
        <dbReference type="Proteomes" id="UP001208938"/>
    </source>
</evidence>
<comment type="caution">
    <text evidence="2">The sequence shown here is derived from an EMBL/GenBank/DDBJ whole genome shotgun (WGS) entry which is preliminary data.</text>
</comment>
<name>A0ABT3GUL5_9RHOB</name>
<reference evidence="2 3" key="1">
    <citation type="submission" date="2022-10" db="EMBL/GenBank/DDBJ databases">
        <title>Pararhodobacter sp. nov., isolated from marine algae.</title>
        <authorList>
            <person name="Choi B.J."/>
            <person name="Kim J.M."/>
            <person name="Lee J.K."/>
            <person name="Choi D.G."/>
            <person name="Jeon C.O."/>
        </authorList>
    </citation>
    <scope>NUCLEOTIDE SEQUENCE [LARGE SCALE GENOMIC DNA]</scope>
    <source>
        <strain evidence="2 3">ZQ420</strain>
    </source>
</reference>
<dbReference type="InterPro" id="IPR027417">
    <property type="entry name" value="P-loop_NTPase"/>
</dbReference>
<dbReference type="Proteomes" id="UP001208938">
    <property type="component" value="Unassembled WGS sequence"/>
</dbReference>
<dbReference type="RefSeq" id="WP_264507640.1">
    <property type="nucleotide sequence ID" value="NZ_JAPDFL010000001.1"/>
</dbReference>
<keyword evidence="3" id="KW-1185">Reference proteome</keyword>
<dbReference type="NCBIfam" id="TIGR02786">
    <property type="entry name" value="addB_alphas"/>
    <property type="match status" value="1"/>
</dbReference>
<accession>A0ABT3GUL5</accession>
<dbReference type="InterPro" id="IPR038726">
    <property type="entry name" value="PDDEXK_AddAB-type"/>
</dbReference>
<dbReference type="InterPro" id="IPR014153">
    <property type="entry name" value="Ds_break_AddB"/>
</dbReference>
<feature type="domain" description="PD-(D/E)XK endonuclease-like" evidence="1">
    <location>
        <begin position="707"/>
        <end position="897"/>
    </location>
</feature>
<protein>
    <submittedName>
        <fullName evidence="2">Double-strand break repair protein AddB</fullName>
    </submittedName>
</protein>
<evidence type="ECO:0000259" key="1">
    <source>
        <dbReference type="Pfam" id="PF12705"/>
    </source>
</evidence>
<gene>
    <name evidence="2" type="primary">addB</name>
    <name evidence="2" type="ORF">OKW52_02820</name>
</gene>
<dbReference type="InterPro" id="IPR011604">
    <property type="entry name" value="PDDEXK-like_dom_sf"/>
</dbReference>
<evidence type="ECO:0000313" key="2">
    <source>
        <dbReference type="EMBL" id="MCW1931227.1"/>
    </source>
</evidence>